<dbReference type="EMBL" id="PCDP01000035">
    <property type="protein sequence ID" value="PZM13717.1"/>
    <property type="molecule type" value="Genomic_DNA"/>
</dbReference>
<gene>
    <name evidence="3" type="ORF">CPY51_12590</name>
</gene>
<dbReference type="OrthoDB" id="9814204at2"/>
<accession>A0A2W4CLA6</accession>
<dbReference type="SUPFAM" id="SSF56601">
    <property type="entry name" value="beta-lactamase/transpeptidase-like"/>
    <property type="match status" value="1"/>
</dbReference>
<dbReference type="AlphaFoldDB" id="A0A2W4CLA6"/>
<keyword evidence="1" id="KW-0732">Signal</keyword>
<sequence length="419" mass="45733">MRIIAVFLLICLGTAQASAENSTIPRSAHPSSLPRGEALGDVAIDCAGKGSKCSISEFMRDARVCALLVIKKGRIRLERYAKDSSYCKDDGASPNGPTRPYGIASVTKSITSTLVGAAIAEKFHARSAADFASVLARPIKTFVPGVARDPASAYADVPLDHVLRMRSGVRWSEWGWHGYFSDNARLLKNVREKRTESIEDFARAYRARVSAQRPPFAYSALDAAIAALTSERIVGKKLPNLAFQKLWNPIGAASIAKWGVDRTGTAMGNCCFKATVDDLGRFGMLVLNRGSTLGGRHVVPAAWFDLATMRMQGGNDAIPEGNPSQNASCPMDYRYFWWVREKRSDFTAVGTDGQFIHIYPKSAVVIVQISDWKGWKVVTVANASRSGRTMRLLMRSVDEPMHEVSGLRHCAAPCSDLSL</sequence>
<reference evidence="3 4" key="1">
    <citation type="journal article" date="2018" name="Sci. Rep.">
        <title>Rhizobium tumorigenes sp. nov., a novel plant tumorigenic bacterium isolated from cane gall tumors on thornless blackberry.</title>
        <authorList>
            <person name="Kuzmanovi N."/>
            <person name="Smalla K."/>
            <person name="Gronow S."/>
            <person name="PuBawska J."/>
        </authorList>
    </citation>
    <scope>NUCLEOTIDE SEQUENCE [LARGE SCALE GENOMIC DNA]</scope>
    <source>
        <strain evidence="3 4">CCBAU 85046</strain>
    </source>
</reference>
<feature type="signal peptide" evidence="1">
    <location>
        <begin position="1"/>
        <end position="19"/>
    </location>
</feature>
<dbReference type="Gene3D" id="3.40.710.10">
    <property type="entry name" value="DD-peptidase/beta-lactamase superfamily"/>
    <property type="match status" value="1"/>
</dbReference>
<evidence type="ECO:0000259" key="2">
    <source>
        <dbReference type="Pfam" id="PF00144"/>
    </source>
</evidence>
<dbReference type="Proteomes" id="UP000248925">
    <property type="component" value="Unassembled WGS sequence"/>
</dbReference>
<dbReference type="InterPro" id="IPR001466">
    <property type="entry name" value="Beta-lactam-related"/>
</dbReference>
<proteinExistence type="predicted"/>
<keyword evidence="4" id="KW-1185">Reference proteome</keyword>
<name>A0A2W4CLA6_9HYPH</name>
<organism evidence="3 4">
    <name type="scientific">Rhizobium tubonense</name>
    <dbReference type="NCBI Taxonomy" id="484088"/>
    <lineage>
        <taxon>Bacteria</taxon>
        <taxon>Pseudomonadati</taxon>
        <taxon>Pseudomonadota</taxon>
        <taxon>Alphaproteobacteria</taxon>
        <taxon>Hyphomicrobiales</taxon>
        <taxon>Rhizobiaceae</taxon>
        <taxon>Rhizobium/Agrobacterium group</taxon>
        <taxon>Rhizobium</taxon>
    </lineage>
</organism>
<feature type="domain" description="Beta-lactamase-related" evidence="2">
    <location>
        <begin position="62"/>
        <end position="375"/>
    </location>
</feature>
<dbReference type="InterPro" id="IPR050789">
    <property type="entry name" value="Diverse_Enzym_Activities"/>
</dbReference>
<evidence type="ECO:0000313" key="4">
    <source>
        <dbReference type="Proteomes" id="UP000248925"/>
    </source>
</evidence>
<dbReference type="InterPro" id="IPR012338">
    <property type="entry name" value="Beta-lactam/transpept-like"/>
</dbReference>
<dbReference type="PANTHER" id="PTHR43283">
    <property type="entry name" value="BETA-LACTAMASE-RELATED"/>
    <property type="match status" value="1"/>
</dbReference>
<dbReference type="PANTHER" id="PTHR43283:SF7">
    <property type="entry name" value="BETA-LACTAMASE-RELATED DOMAIN-CONTAINING PROTEIN"/>
    <property type="match status" value="1"/>
</dbReference>
<evidence type="ECO:0000256" key="1">
    <source>
        <dbReference type="SAM" id="SignalP"/>
    </source>
</evidence>
<evidence type="ECO:0000313" key="3">
    <source>
        <dbReference type="EMBL" id="PZM13717.1"/>
    </source>
</evidence>
<comment type="caution">
    <text evidence="3">The sequence shown here is derived from an EMBL/GenBank/DDBJ whole genome shotgun (WGS) entry which is preliminary data.</text>
</comment>
<protein>
    <recommendedName>
        <fullName evidence="2">Beta-lactamase-related domain-containing protein</fullName>
    </recommendedName>
</protein>
<dbReference type="Pfam" id="PF00144">
    <property type="entry name" value="Beta-lactamase"/>
    <property type="match status" value="1"/>
</dbReference>
<feature type="chain" id="PRO_5016054813" description="Beta-lactamase-related domain-containing protein" evidence="1">
    <location>
        <begin position="20"/>
        <end position="419"/>
    </location>
</feature>